<keyword evidence="3" id="KW-0067">ATP-binding</keyword>
<dbReference type="SUPFAM" id="SSF51735">
    <property type="entry name" value="NAD(P)-binding Rossmann-fold domains"/>
    <property type="match status" value="1"/>
</dbReference>
<dbReference type="Proteomes" id="UP000422108">
    <property type="component" value="Chromosome"/>
</dbReference>
<dbReference type="SUPFAM" id="SSF52210">
    <property type="entry name" value="Succinyl-CoA synthetase domains"/>
    <property type="match status" value="2"/>
</dbReference>
<feature type="domain" description="CoA-binding" evidence="4">
    <location>
        <begin position="10"/>
        <end position="106"/>
    </location>
</feature>
<protein>
    <recommendedName>
        <fullName evidence="4">CoA-binding domain-containing protein</fullName>
    </recommendedName>
</protein>
<dbReference type="SMART" id="SM00881">
    <property type="entry name" value="CoA_binding"/>
    <property type="match status" value="1"/>
</dbReference>
<dbReference type="Pfam" id="PF13380">
    <property type="entry name" value="CoA_binding_2"/>
    <property type="match status" value="1"/>
</dbReference>
<keyword evidence="2" id="KW-0547">Nucleotide-binding</keyword>
<dbReference type="Gene3D" id="3.40.50.261">
    <property type="entry name" value="Succinyl-CoA synthetase domains"/>
    <property type="match status" value="2"/>
</dbReference>
<keyword evidence="6" id="KW-1185">Reference proteome</keyword>
<dbReference type="GO" id="GO:0005524">
    <property type="term" value="F:ATP binding"/>
    <property type="evidence" value="ECO:0007669"/>
    <property type="project" value="UniProtKB-KW"/>
</dbReference>
<organism evidence="5 6">
    <name type="scientific">Desulfosarcina ovata subsp. ovata</name>
    <dbReference type="NCBI Taxonomy" id="2752305"/>
    <lineage>
        <taxon>Bacteria</taxon>
        <taxon>Pseudomonadati</taxon>
        <taxon>Thermodesulfobacteriota</taxon>
        <taxon>Desulfobacteria</taxon>
        <taxon>Desulfobacterales</taxon>
        <taxon>Desulfosarcinaceae</taxon>
        <taxon>Desulfosarcina</taxon>
    </lineage>
</organism>
<evidence type="ECO:0000256" key="3">
    <source>
        <dbReference type="ARBA" id="ARBA00022840"/>
    </source>
</evidence>
<proteinExistence type="predicted"/>
<dbReference type="InterPro" id="IPR003781">
    <property type="entry name" value="CoA-bd"/>
</dbReference>
<dbReference type="GO" id="GO:0016874">
    <property type="term" value="F:ligase activity"/>
    <property type="evidence" value="ECO:0007669"/>
    <property type="project" value="UniProtKB-KW"/>
</dbReference>
<evidence type="ECO:0000259" key="4">
    <source>
        <dbReference type="SMART" id="SM00881"/>
    </source>
</evidence>
<dbReference type="InterPro" id="IPR036291">
    <property type="entry name" value="NAD(P)-bd_dom_sf"/>
</dbReference>
<dbReference type="InterPro" id="IPR032875">
    <property type="entry name" value="Succ_CoA_lig_flav_dom"/>
</dbReference>
<dbReference type="Gene3D" id="3.40.50.720">
    <property type="entry name" value="NAD(P)-binding Rossmann-like Domain"/>
    <property type="match status" value="1"/>
</dbReference>
<dbReference type="EMBL" id="AP021879">
    <property type="protein sequence ID" value="BBO88064.1"/>
    <property type="molecule type" value="Genomic_DNA"/>
</dbReference>
<dbReference type="PANTHER" id="PTHR43334:SF1">
    <property type="entry name" value="3-HYDROXYPROPIONATE--COA LIGASE [ADP-FORMING]"/>
    <property type="match status" value="1"/>
</dbReference>
<name>A0A5K8A6R9_9BACT</name>
<evidence type="ECO:0000313" key="5">
    <source>
        <dbReference type="EMBL" id="BBO88064.1"/>
    </source>
</evidence>
<dbReference type="InterPro" id="IPR016102">
    <property type="entry name" value="Succinyl-CoA_synth-like"/>
</dbReference>
<dbReference type="RefSeq" id="WP_155309436.1">
    <property type="nucleotide sequence ID" value="NZ_AP021879.1"/>
</dbReference>
<evidence type="ECO:0000256" key="2">
    <source>
        <dbReference type="ARBA" id="ARBA00022741"/>
    </source>
</evidence>
<gene>
    <name evidence="5" type="ORF">DSCOOX_12440</name>
</gene>
<evidence type="ECO:0000256" key="1">
    <source>
        <dbReference type="ARBA" id="ARBA00022598"/>
    </source>
</evidence>
<reference evidence="5 6" key="1">
    <citation type="submission" date="2019-11" db="EMBL/GenBank/DDBJ databases">
        <title>Comparative genomics of hydrocarbon-degrading Desulfosarcina strains.</title>
        <authorList>
            <person name="Watanabe M."/>
            <person name="Kojima H."/>
            <person name="Fukui M."/>
        </authorList>
    </citation>
    <scope>NUCLEOTIDE SEQUENCE [LARGE SCALE GENOMIC DNA]</scope>
    <source>
        <strain evidence="6">oXyS1</strain>
    </source>
</reference>
<accession>A0A5K8A6R9</accession>
<dbReference type="InterPro" id="IPR051538">
    <property type="entry name" value="Acyl-CoA_Synth/Transferase"/>
</dbReference>
<keyword evidence="1" id="KW-0436">Ligase</keyword>
<dbReference type="PANTHER" id="PTHR43334">
    <property type="entry name" value="ACETATE--COA LIGASE [ADP-FORMING]"/>
    <property type="match status" value="1"/>
</dbReference>
<sequence>MGIYEDLYPVFYPESVAVVGASNQFRKSGFFCMESIIYRGKYKGKIYPINHSAPEVFGLKSYPTLSDVPDKIDLVIITVPAPAVLDVIEECGKCNVKGAVIITAGFKEAEAETGKQLQEDIIKTANHYGIKIIGPNTFGVVNPLADLNASFTSTLSDMEKGDIAFISQSGGMCHFFSYITMDDNIGLSKVMSLGNRCNVEFVDLLKFLEKEDATKVIALYLEGIDNPRGLFEAAKKIVRIKPVVAYKGGSAKGMDHLTCSHTGTLAGNFEMYNGMFRQAGIALAENSTELFDIAKIFSLARTPQSKRIAVCSPIAGPGIVMTDTLIKNGMDITKFTDHTINRLTKLLPPFTFRYNPIDMPFTQDIETISAVIDCVLADEDVDSLGFIMCQQEMFTPLNSGIAHALVGAKNKYNKPVAVAMIAQAYKFHSERLYLQNNSIPVYPTPERTARALTALSEYGEIIHS</sequence>
<evidence type="ECO:0000313" key="6">
    <source>
        <dbReference type="Proteomes" id="UP000422108"/>
    </source>
</evidence>
<dbReference type="Pfam" id="PF13607">
    <property type="entry name" value="Succ_CoA_lig"/>
    <property type="match status" value="1"/>
</dbReference>
<dbReference type="AlphaFoldDB" id="A0A5K8A6R9"/>